<feature type="domain" description="AMP-binding enzyme C-terminal" evidence="2">
    <location>
        <begin position="366"/>
        <end position="435"/>
    </location>
</feature>
<comment type="caution">
    <text evidence="3">The sequence shown here is derived from an EMBL/GenBank/DDBJ whole genome shotgun (WGS) entry which is preliminary data.</text>
</comment>
<dbReference type="AlphaFoldDB" id="A0A2T4UCB3"/>
<feature type="domain" description="AMP-dependent synthetase/ligase" evidence="1">
    <location>
        <begin position="7"/>
        <end position="322"/>
    </location>
</feature>
<dbReference type="Gene3D" id="3.40.50.12780">
    <property type="entry name" value="N-terminal domain of ligase-like"/>
    <property type="match status" value="1"/>
</dbReference>
<dbReference type="InterPro" id="IPR042099">
    <property type="entry name" value="ANL_N_sf"/>
</dbReference>
<gene>
    <name evidence="3" type="ORF">C7Y72_19895</name>
</gene>
<dbReference type="Pfam" id="PF00501">
    <property type="entry name" value="AMP-binding"/>
    <property type="match status" value="1"/>
</dbReference>
<dbReference type="EMBL" id="PYYB01000004">
    <property type="protein sequence ID" value="PTL54849.1"/>
    <property type="molecule type" value="Genomic_DNA"/>
</dbReference>
<keyword evidence="4" id="KW-1185">Reference proteome</keyword>
<evidence type="ECO:0000259" key="2">
    <source>
        <dbReference type="Pfam" id="PF13193"/>
    </source>
</evidence>
<dbReference type="PROSITE" id="PS00455">
    <property type="entry name" value="AMP_BINDING"/>
    <property type="match status" value="1"/>
</dbReference>
<dbReference type="InterPro" id="IPR000873">
    <property type="entry name" value="AMP-dep_synth/lig_dom"/>
</dbReference>
<keyword evidence="3" id="KW-0436">Ligase</keyword>
<dbReference type="PANTHER" id="PTHR43201:SF32">
    <property type="entry name" value="2-SUCCINYLBENZOATE--COA LIGASE, CHLOROPLASTIC_PEROXISOMAL"/>
    <property type="match status" value="1"/>
</dbReference>
<sequence length="450" mass="47259">MLIDVLRTAAEAGADTAIIGPDGSIGYAELVARAERLAAGLAARGVERFAVACHDPLAVVALLAASSRIGAEACVYPRALDDAGVAESAQRLGHDLVVVDAPRDTGAATALVPADLEQDGALPPQPQDAPVLILTTGTSGTPKGVRHEWRRLIAAVPRGADAIGRRWLLAYNLNQFAGFQVLLHAVVHRATLVVPRSSQARDALDALVAHDVSHVSATPTFWRLLAGQAEAADGPPPALAQITLGGEATPGPLIERLRAVFPDARITHVYAGTEFGSAIAITDGEPGLPASVLERGEDADVRFRVVDGELHVRSRHAMRGYHGAPEHEGWIATGDLVEERDGRLHFVGRTVEIINVGGAKVHPLPIEELVSTVPGIAVAAVYGAPNAITGQIVAIDVVLEPGADEAVVKKAVYAACSVLPAPGRPRRLRFVDALETRGDKIVRTTTQEQQ</sequence>
<dbReference type="OrthoDB" id="7055148at2"/>
<name>A0A2T4UCB3_9ACTN</name>
<dbReference type="GO" id="GO:0006631">
    <property type="term" value="P:fatty acid metabolic process"/>
    <property type="evidence" value="ECO:0007669"/>
    <property type="project" value="TreeGrafter"/>
</dbReference>
<proteinExistence type="predicted"/>
<evidence type="ECO:0000313" key="3">
    <source>
        <dbReference type="EMBL" id="PTL54849.1"/>
    </source>
</evidence>
<dbReference type="Proteomes" id="UP000240739">
    <property type="component" value="Unassembled WGS sequence"/>
</dbReference>
<evidence type="ECO:0000313" key="4">
    <source>
        <dbReference type="Proteomes" id="UP000240739"/>
    </source>
</evidence>
<dbReference type="InterPro" id="IPR020845">
    <property type="entry name" value="AMP-binding_CS"/>
</dbReference>
<dbReference type="SUPFAM" id="SSF56801">
    <property type="entry name" value="Acetyl-CoA synthetase-like"/>
    <property type="match status" value="1"/>
</dbReference>
<reference evidence="3 4" key="1">
    <citation type="submission" date="2018-03" db="EMBL/GenBank/DDBJ databases">
        <title>Aquarubrobacter algicola gen. nov., sp. nov., a novel actinobacterium isolated from shallow eutrophic lake during the end of cyanobacterial harmful algal blooms.</title>
        <authorList>
            <person name="Chun S.J."/>
        </authorList>
    </citation>
    <scope>NUCLEOTIDE SEQUENCE [LARGE SCALE GENOMIC DNA]</scope>
    <source>
        <strain evidence="3 4">Seoho-28</strain>
    </source>
</reference>
<dbReference type="Gene3D" id="3.30.300.30">
    <property type="match status" value="1"/>
</dbReference>
<dbReference type="PANTHER" id="PTHR43201">
    <property type="entry name" value="ACYL-COA SYNTHETASE"/>
    <property type="match status" value="1"/>
</dbReference>
<dbReference type="RefSeq" id="WP_107570949.1">
    <property type="nucleotide sequence ID" value="NZ_PYYB01000004.1"/>
</dbReference>
<dbReference type="Pfam" id="PF13193">
    <property type="entry name" value="AMP-binding_C"/>
    <property type="match status" value="1"/>
</dbReference>
<evidence type="ECO:0000259" key="1">
    <source>
        <dbReference type="Pfam" id="PF00501"/>
    </source>
</evidence>
<accession>A0A2T4UCB3</accession>
<dbReference type="CDD" id="cd04433">
    <property type="entry name" value="AFD_class_I"/>
    <property type="match status" value="1"/>
</dbReference>
<dbReference type="InterPro" id="IPR045851">
    <property type="entry name" value="AMP-bd_C_sf"/>
</dbReference>
<protein>
    <submittedName>
        <fullName evidence="3">Long-chain fatty acid--CoA ligase</fullName>
    </submittedName>
</protein>
<dbReference type="InterPro" id="IPR025110">
    <property type="entry name" value="AMP-bd_C"/>
</dbReference>
<organism evidence="3 4">
    <name type="scientific">Paraconexibacter algicola</name>
    <dbReference type="NCBI Taxonomy" id="2133960"/>
    <lineage>
        <taxon>Bacteria</taxon>
        <taxon>Bacillati</taxon>
        <taxon>Actinomycetota</taxon>
        <taxon>Thermoleophilia</taxon>
        <taxon>Solirubrobacterales</taxon>
        <taxon>Paraconexibacteraceae</taxon>
        <taxon>Paraconexibacter</taxon>
    </lineage>
</organism>
<dbReference type="GO" id="GO:0031956">
    <property type="term" value="F:medium-chain fatty acid-CoA ligase activity"/>
    <property type="evidence" value="ECO:0007669"/>
    <property type="project" value="TreeGrafter"/>
</dbReference>